<keyword evidence="3" id="KW-1185">Reference proteome</keyword>
<feature type="compositionally biased region" description="Polar residues" evidence="1">
    <location>
        <begin position="1"/>
        <end position="26"/>
    </location>
</feature>
<organism evidence="2 3">
    <name type="scientific">Scleroderma citrinum Foug A</name>
    <dbReference type="NCBI Taxonomy" id="1036808"/>
    <lineage>
        <taxon>Eukaryota</taxon>
        <taxon>Fungi</taxon>
        <taxon>Dikarya</taxon>
        <taxon>Basidiomycota</taxon>
        <taxon>Agaricomycotina</taxon>
        <taxon>Agaricomycetes</taxon>
        <taxon>Agaricomycetidae</taxon>
        <taxon>Boletales</taxon>
        <taxon>Sclerodermatineae</taxon>
        <taxon>Sclerodermataceae</taxon>
        <taxon>Scleroderma</taxon>
    </lineage>
</organism>
<evidence type="ECO:0000256" key="1">
    <source>
        <dbReference type="SAM" id="MobiDB-lite"/>
    </source>
</evidence>
<sequence>MSSDSDSSNATPRLTVSRLSSPTGSLASLDDLNIPTLLEGNRPLAKQNLQSPKTPKEECRAQLTSPRRPLSGQILEHITSRYHPYSRTTNEHQAQQSPLSTMSLLERSEIFAREVGNMSTKVLKKAVLAKEASREYQRQNLATAWKIEELKRHLNLVESFREENEHRLTTAVKDLELFESFLSDDTPHEIRTESQRLLDTYHEDISARPRRRRGIRQVVICHRVHSPASPSCVQYLHLY</sequence>
<evidence type="ECO:0000313" key="2">
    <source>
        <dbReference type="EMBL" id="KIM64906.1"/>
    </source>
</evidence>
<gene>
    <name evidence="2" type="ORF">SCLCIDRAFT_600982</name>
</gene>
<proteinExistence type="predicted"/>
<evidence type="ECO:0000313" key="3">
    <source>
        <dbReference type="Proteomes" id="UP000053989"/>
    </source>
</evidence>
<dbReference type="AlphaFoldDB" id="A0A0C3EA89"/>
<reference evidence="2 3" key="1">
    <citation type="submission" date="2014-04" db="EMBL/GenBank/DDBJ databases">
        <authorList>
            <consortium name="DOE Joint Genome Institute"/>
            <person name="Kuo A."/>
            <person name="Kohler A."/>
            <person name="Nagy L.G."/>
            <person name="Floudas D."/>
            <person name="Copeland A."/>
            <person name="Barry K.W."/>
            <person name="Cichocki N."/>
            <person name="Veneault-Fourrey C."/>
            <person name="LaButti K."/>
            <person name="Lindquist E.A."/>
            <person name="Lipzen A."/>
            <person name="Lundell T."/>
            <person name="Morin E."/>
            <person name="Murat C."/>
            <person name="Sun H."/>
            <person name="Tunlid A."/>
            <person name="Henrissat B."/>
            <person name="Grigoriev I.V."/>
            <person name="Hibbett D.S."/>
            <person name="Martin F."/>
            <person name="Nordberg H.P."/>
            <person name="Cantor M.N."/>
            <person name="Hua S.X."/>
        </authorList>
    </citation>
    <scope>NUCLEOTIDE SEQUENCE [LARGE SCALE GENOMIC DNA]</scope>
    <source>
        <strain evidence="2 3">Foug A</strain>
    </source>
</reference>
<dbReference type="HOGENOM" id="CLU_1161731_0_0_1"/>
<feature type="region of interest" description="Disordered" evidence="1">
    <location>
        <begin position="1"/>
        <end position="29"/>
    </location>
</feature>
<feature type="region of interest" description="Disordered" evidence="1">
    <location>
        <begin position="44"/>
        <end position="70"/>
    </location>
</feature>
<dbReference type="EMBL" id="KN822026">
    <property type="protein sequence ID" value="KIM64906.1"/>
    <property type="molecule type" value="Genomic_DNA"/>
</dbReference>
<protein>
    <submittedName>
        <fullName evidence="2">Uncharacterized protein</fullName>
    </submittedName>
</protein>
<reference evidence="3" key="2">
    <citation type="submission" date="2015-01" db="EMBL/GenBank/DDBJ databases">
        <title>Evolutionary Origins and Diversification of the Mycorrhizal Mutualists.</title>
        <authorList>
            <consortium name="DOE Joint Genome Institute"/>
            <consortium name="Mycorrhizal Genomics Consortium"/>
            <person name="Kohler A."/>
            <person name="Kuo A."/>
            <person name="Nagy L.G."/>
            <person name="Floudas D."/>
            <person name="Copeland A."/>
            <person name="Barry K.W."/>
            <person name="Cichocki N."/>
            <person name="Veneault-Fourrey C."/>
            <person name="LaButti K."/>
            <person name="Lindquist E.A."/>
            <person name="Lipzen A."/>
            <person name="Lundell T."/>
            <person name="Morin E."/>
            <person name="Murat C."/>
            <person name="Riley R."/>
            <person name="Ohm R."/>
            <person name="Sun H."/>
            <person name="Tunlid A."/>
            <person name="Henrissat B."/>
            <person name="Grigoriev I.V."/>
            <person name="Hibbett D.S."/>
            <person name="Martin F."/>
        </authorList>
    </citation>
    <scope>NUCLEOTIDE SEQUENCE [LARGE SCALE GENOMIC DNA]</scope>
    <source>
        <strain evidence="3">Foug A</strain>
    </source>
</reference>
<dbReference type="InParanoid" id="A0A0C3EA89"/>
<accession>A0A0C3EA89</accession>
<dbReference type="Proteomes" id="UP000053989">
    <property type="component" value="Unassembled WGS sequence"/>
</dbReference>
<name>A0A0C3EA89_9AGAM</name>